<evidence type="ECO:0000313" key="3">
    <source>
        <dbReference type="Proteomes" id="UP000076584"/>
    </source>
</evidence>
<keyword evidence="3" id="KW-1185">Reference proteome</keyword>
<name>A0A161YNE7_COLIC</name>
<feature type="compositionally biased region" description="Acidic residues" evidence="1">
    <location>
        <begin position="22"/>
        <end position="45"/>
    </location>
</feature>
<proteinExistence type="predicted"/>
<dbReference type="Proteomes" id="UP000076584">
    <property type="component" value="Unassembled WGS sequence"/>
</dbReference>
<evidence type="ECO:0000256" key="1">
    <source>
        <dbReference type="SAM" id="MobiDB-lite"/>
    </source>
</evidence>
<accession>A0A161YNE7</accession>
<evidence type="ECO:0000313" key="2">
    <source>
        <dbReference type="EMBL" id="KZL74757.1"/>
    </source>
</evidence>
<organism evidence="2 3">
    <name type="scientific">Colletotrichum incanum</name>
    <name type="common">Soybean anthracnose fungus</name>
    <dbReference type="NCBI Taxonomy" id="1573173"/>
    <lineage>
        <taxon>Eukaryota</taxon>
        <taxon>Fungi</taxon>
        <taxon>Dikarya</taxon>
        <taxon>Ascomycota</taxon>
        <taxon>Pezizomycotina</taxon>
        <taxon>Sordariomycetes</taxon>
        <taxon>Hypocreomycetidae</taxon>
        <taxon>Glomerellales</taxon>
        <taxon>Glomerellaceae</taxon>
        <taxon>Colletotrichum</taxon>
        <taxon>Colletotrichum spaethianum species complex</taxon>
    </lineage>
</organism>
<feature type="region of interest" description="Disordered" evidence="1">
    <location>
        <begin position="1"/>
        <end position="74"/>
    </location>
</feature>
<sequence>MTQTTAAKIKGMAKAEARGWDESSEEEPAGADSDEDNTGSEENEESIPPRKKAKTRPRPSLRNPGLADETTSSCRSRKIECNAMGVSPQSLQSSFGFDELSLDFLFGFWDLFLTLYIS</sequence>
<dbReference type="EMBL" id="LFIW01002320">
    <property type="protein sequence ID" value="KZL74757.1"/>
    <property type="molecule type" value="Genomic_DNA"/>
</dbReference>
<protein>
    <submittedName>
        <fullName evidence="2">Uncharacterized protein</fullName>
    </submittedName>
</protein>
<feature type="compositionally biased region" description="Basic residues" evidence="1">
    <location>
        <begin position="49"/>
        <end position="59"/>
    </location>
</feature>
<comment type="caution">
    <text evidence="2">The sequence shown here is derived from an EMBL/GenBank/DDBJ whole genome shotgun (WGS) entry which is preliminary data.</text>
</comment>
<dbReference type="AlphaFoldDB" id="A0A161YNE7"/>
<reference evidence="2 3" key="1">
    <citation type="submission" date="2015-06" db="EMBL/GenBank/DDBJ databases">
        <title>Survival trade-offs in plant roots during colonization by closely related pathogenic and mutualistic fungi.</title>
        <authorList>
            <person name="Hacquard S."/>
            <person name="Kracher B."/>
            <person name="Hiruma K."/>
            <person name="Weinman A."/>
            <person name="Muench P."/>
            <person name="Garrido Oter R."/>
            <person name="Ver Loren van Themaat E."/>
            <person name="Dallerey J.-F."/>
            <person name="Damm U."/>
            <person name="Henrissat B."/>
            <person name="Lespinet O."/>
            <person name="Thon M."/>
            <person name="Kemen E."/>
            <person name="McHardy A.C."/>
            <person name="Schulze-Lefert P."/>
            <person name="O'Connell R.J."/>
        </authorList>
    </citation>
    <scope>NUCLEOTIDE SEQUENCE [LARGE SCALE GENOMIC DNA]</scope>
    <source>
        <strain evidence="2 3">MAFF 238704</strain>
    </source>
</reference>
<gene>
    <name evidence="2" type="ORF">CI238_12797</name>
</gene>